<dbReference type="OrthoDB" id="446368at2759"/>
<feature type="transmembrane region" description="Helical" evidence="10">
    <location>
        <begin position="75"/>
        <end position="99"/>
    </location>
</feature>
<dbReference type="Pfam" id="PF07690">
    <property type="entry name" value="MFS_1"/>
    <property type="match status" value="1"/>
</dbReference>
<keyword evidence="2 10" id="KW-0812">Transmembrane</keyword>
<dbReference type="InterPro" id="IPR011701">
    <property type="entry name" value="MFS"/>
</dbReference>
<evidence type="ECO:0000313" key="12">
    <source>
        <dbReference type="EMBL" id="KAF2717799.1"/>
    </source>
</evidence>
<feature type="transmembrane region" description="Helical" evidence="10">
    <location>
        <begin position="308"/>
        <end position="334"/>
    </location>
</feature>
<dbReference type="Proteomes" id="UP000799441">
    <property type="component" value="Unassembled WGS sequence"/>
</dbReference>
<keyword evidence="13" id="KW-1185">Reference proteome</keyword>
<dbReference type="GO" id="GO:0005886">
    <property type="term" value="C:plasma membrane"/>
    <property type="evidence" value="ECO:0007669"/>
    <property type="project" value="TreeGrafter"/>
</dbReference>
<reference evidence="12" key="1">
    <citation type="journal article" date="2020" name="Stud. Mycol.">
        <title>101 Dothideomycetes genomes: a test case for predicting lifestyles and emergence of pathogens.</title>
        <authorList>
            <person name="Haridas S."/>
            <person name="Albert R."/>
            <person name="Binder M."/>
            <person name="Bloem J."/>
            <person name="Labutti K."/>
            <person name="Salamov A."/>
            <person name="Andreopoulos B."/>
            <person name="Baker S."/>
            <person name="Barry K."/>
            <person name="Bills G."/>
            <person name="Bluhm B."/>
            <person name="Cannon C."/>
            <person name="Castanera R."/>
            <person name="Culley D."/>
            <person name="Daum C."/>
            <person name="Ezra D."/>
            <person name="Gonzalez J."/>
            <person name="Henrissat B."/>
            <person name="Kuo A."/>
            <person name="Liang C."/>
            <person name="Lipzen A."/>
            <person name="Lutzoni F."/>
            <person name="Magnuson J."/>
            <person name="Mondo S."/>
            <person name="Nolan M."/>
            <person name="Ohm R."/>
            <person name="Pangilinan J."/>
            <person name="Park H.-J."/>
            <person name="Ramirez L."/>
            <person name="Alfaro M."/>
            <person name="Sun H."/>
            <person name="Tritt A."/>
            <person name="Yoshinaga Y."/>
            <person name="Zwiers L.-H."/>
            <person name="Turgeon B."/>
            <person name="Goodwin S."/>
            <person name="Spatafora J."/>
            <person name="Crous P."/>
            <person name="Grigoriev I."/>
        </authorList>
    </citation>
    <scope>NUCLEOTIDE SEQUENCE</scope>
    <source>
        <strain evidence="12">CBS 116435</strain>
    </source>
</reference>
<dbReference type="PROSITE" id="PS50850">
    <property type="entry name" value="MFS"/>
    <property type="match status" value="1"/>
</dbReference>
<comment type="subcellular location">
    <subcellularLocation>
        <location evidence="1">Membrane</location>
        <topology evidence="1">Multi-pass membrane protein</topology>
    </subcellularLocation>
</comment>
<evidence type="ECO:0000256" key="6">
    <source>
        <dbReference type="ARBA" id="ARBA00053977"/>
    </source>
</evidence>
<feature type="transmembrane region" description="Helical" evidence="10">
    <location>
        <begin position="480"/>
        <end position="502"/>
    </location>
</feature>
<evidence type="ECO:0000256" key="9">
    <source>
        <dbReference type="SAM" id="MobiDB-lite"/>
    </source>
</evidence>
<dbReference type="InterPro" id="IPR020846">
    <property type="entry name" value="MFS_dom"/>
</dbReference>
<feature type="transmembrane region" description="Helical" evidence="10">
    <location>
        <begin position="111"/>
        <end position="130"/>
    </location>
</feature>
<dbReference type="InterPro" id="IPR036259">
    <property type="entry name" value="MFS_trans_sf"/>
</dbReference>
<dbReference type="GO" id="GO:0022857">
    <property type="term" value="F:transmembrane transporter activity"/>
    <property type="evidence" value="ECO:0007669"/>
    <property type="project" value="InterPro"/>
</dbReference>
<evidence type="ECO:0000256" key="8">
    <source>
        <dbReference type="ARBA" id="ARBA00077167"/>
    </source>
</evidence>
<dbReference type="FunFam" id="1.20.1250.20:FF:000011">
    <property type="entry name" value="MFS multidrug transporter, putative"/>
    <property type="match status" value="1"/>
</dbReference>
<sequence>MADKREAPETIESPQLKPEGEAASTMTNGGDSQHSQEYNKESSLEDAQPQSYLVEWDGPNDPENPQNFSFALKAWITLIPAAMTFVASLGSSIFSAAVVVTAQEFGVSQEVMILGIALYVLGFACGPLVWGPMSEIYGRRTPLMIGFFGFIIFQIPVAVASNLQTIFICRFLSGCCGAAPLSITAGMYVDIFDLVARGKATMVFAAAVFAGPSIGPVIGEFTVKNAQLGWRWTLWITMILAAFFFIIALPTLPETLAPVILQRKAARLRLEKRQWALHSQLDEQPVHFSALMSKYGLKPAKMLIREPILALMTIYTGLVYAILYLTFFALPFSFESDRRWEFGKASLPFIAIFVGIMAACGLIIWEMTVIFTPKVVKAKKPLPEERLPSMIVGSFILIIGLFWFAWTSYPSVNPWPQIISCVLIGCGIICVFMPGLIYLVDVYLFDANSALAANAFIRSVMAAAFPMFASPLFKNLGVRWATSLLGFLCIALAPAPILFYIYGKKIRGWSKYAYDLG</sequence>
<name>A0A9P4Q462_9PEZI</name>
<evidence type="ECO:0000256" key="2">
    <source>
        <dbReference type="ARBA" id="ARBA00022692"/>
    </source>
</evidence>
<dbReference type="SUPFAM" id="SSF103473">
    <property type="entry name" value="MFS general substrate transporter"/>
    <property type="match status" value="1"/>
</dbReference>
<evidence type="ECO:0000256" key="3">
    <source>
        <dbReference type="ARBA" id="ARBA00022989"/>
    </source>
</evidence>
<organism evidence="12 13">
    <name type="scientific">Polychaeton citri CBS 116435</name>
    <dbReference type="NCBI Taxonomy" id="1314669"/>
    <lineage>
        <taxon>Eukaryota</taxon>
        <taxon>Fungi</taxon>
        <taxon>Dikarya</taxon>
        <taxon>Ascomycota</taxon>
        <taxon>Pezizomycotina</taxon>
        <taxon>Dothideomycetes</taxon>
        <taxon>Dothideomycetidae</taxon>
        <taxon>Capnodiales</taxon>
        <taxon>Capnodiaceae</taxon>
        <taxon>Polychaeton</taxon>
    </lineage>
</organism>
<feature type="transmembrane region" description="Helical" evidence="10">
    <location>
        <begin position="235"/>
        <end position="261"/>
    </location>
</feature>
<accession>A0A9P4Q462</accession>
<feature type="domain" description="Major facilitator superfamily (MFS) profile" evidence="11">
    <location>
        <begin position="76"/>
        <end position="517"/>
    </location>
</feature>
<feature type="transmembrane region" description="Helical" evidence="10">
    <location>
        <begin position="451"/>
        <end position="468"/>
    </location>
</feature>
<evidence type="ECO:0000313" key="13">
    <source>
        <dbReference type="Proteomes" id="UP000799441"/>
    </source>
</evidence>
<dbReference type="CDD" id="cd17323">
    <property type="entry name" value="MFS_Tpo1_MDR_like"/>
    <property type="match status" value="1"/>
</dbReference>
<feature type="transmembrane region" description="Helical" evidence="10">
    <location>
        <begin position="386"/>
        <end position="405"/>
    </location>
</feature>
<evidence type="ECO:0000259" key="11">
    <source>
        <dbReference type="PROSITE" id="PS50850"/>
    </source>
</evidence>
<feature type="transmembrane region" description="Helical" evidence="10">
    <location>
        <begin position="201"/>
        <end position="223"/>
    </location>
</feature>
<feature type="transmembrane region" description="Helical" evidence="10">
    <location>
        <begin position="165"/>
        <end position="189"/>
    </location>
</feature>
<feature type="compositionally biased region" description="Polar residues" evidence="9">
    <location>
        <begin position="24"/>
        <end position="36"/>
    </location>
</feature>
<dbReference type="PANTHER" id="PTHR23502:SF47">
    <property type="entry name" value="MAJOR FACILITATOR SUPERFAMILY (MFS) PROFILE DOMAIN-CONTAINING PROTEIN-RELATED"/>
    <property type="match status" value="1"/>
</dbReference>
<dbReference type="EMBL" id="MU003836">
    <property type="protein sequence ID" value="KAF2717799.1"/>
    <property type="molecule type" value="Genomic_DNA"/>
</dbReference>
<evidence type="ECO:0000256" key="4">
    <source>
        <dbReference type="ARBA" id="ARBA00023136"/>
    </source>
</evidence>
<keyword evidence="4 10" id="KW-0472">Membrane</keyword>
<evidence type="ECO:0000256" key="1">
    <source>
        <dbReference type="ARBA" id="ARBA00004141"/>
    </source>
</evidence>
<evidence type="ECO:0000256" key="10">
    <source>
        <dbReference type="SAM" id="Phobius"/>
    </source>
</evidence>
<keyword evidence="3 10" id="KW-1133">Transmembrane helix</keyword>
<protein>
    <recommendedName>
        <fullName evidence="7">Cercosporin MFS transporter CTB4</fullName>
    </recommendedName>
    <alternativeName>
        <fullName evidence="8">Cercosporin toxin biosynthesis cluster protein 4</fullName>
    </alternativeName>
</protein>
<comment type="function">
    <text evidence="6">MFS transporter; part of the gene cluster that mediates the biosynthesis of cercosporin, a light-activated, non-host-selective toxin. The perylenequinone chromophore of cercosporin absorbs light energy to attain an electronically-activated triplet state and produces active oxygen species such as the hydroxyl radical, superoxide, hydrogen peroxide or singlet oxygen upon reaction with oxygen molecules. These reactive oxygen species cause damage to various cellular components including lipids, proteins and nucleic acids. Responsible for secretion and accumulation of cercosporin, but does not play any roles in self-protection against the toxicity of cercosporin.</text>
</comment>
<feature type="transmembrane region" description="Helical" evidence="10">
    <location>
        <begin position="417"/>
        <end position="439"/>
    </location>
</feature>
<dbReference type="AlphaFoldDB" id="A0A9P4Q462"/>
<comment type="caution">
    <text evidence="12">The sequence shown here is derived from an EMBL/GenBank/DDBJ whole genome shotgun (WGS) entry which is preliminary data.</text>
</comment>
<feature type="transmembrane region" description="Helical" evidence="10">
    <location>
        <begin position="142"/>
        <end position="159"/>
    </location>
</feature>
<evidence type="ECO:0000256" key="7">
    <source>
        <dbReference type="ARBA" id="ARBA00069139"/>
    </source>
</evidence>
<gene>
    <name evidence="12" type="ORF">K431DRAFT_349266</name>
</gene>
<comment type="similarity">
    <text evidence="5">Belongs to the major facilitator superfamily. CAR1 family.</text>
</comment>
<proteinExistence type="inferred from homology"/>
<dbReference type="Gene3D" id="1.20.1250.20">
    <property type="entry name" value="MFS general substrate transporter like domains"/>
    <property type="match status" value="1"/>
</dbReference>
<feature type="region of interest" description="Disordered" evidence="9">
    <location>
        <begin position="1"/>
        <end position="46"/>
    </location>
</feature>
<dbReference type="PANTHER" id="PTHR23502">
    <property type="entry name" value="MAJOR FACILITATOR SUPERFAMILY"/>
    <property type="match status" value="1"/>
</dbReference>
<feature type="transmembrane region" description="Helical" evidence="10">
    <location>
        <begin position="346"/>
        <end position="365"/>
    </location>
</feature>
<evidence type="ECO:0000256" key="5">
    <source>
        <dbReference type="ARBA" id="ARBA00038347"/>
    </source>
</evidence>